<accession>G2YSJ6</accession>
<sequence>MRFATKRRRSHECDVSMENRQFRCAIALIEESKHVVRIPGARFLSHDENCTLAQFGICQVQFIPGELVPDDCRLWNPITAELKIYFRICSTSERQQSPAKSPY</sequence>
<dbReference type="Proteomes" id="UP000008177">
    <property type="component" value="Unplaced contigs"/>
</dbReference>
<name>G2YSJ6_BOTF4</name>
<evidence type="ECO:0000313" key="1">
    <source>
        <dbReference type="EMBL" id="CCD54594.1"/>
    </source>
</evidence>
<dbReference type="HOGENOM" id="CLU_2263338_0_0_1"/>
<dbReference type="InParanoid" id="G2YSJ6"/>
<organism evidence="1 2">
    <name type="scientific">Botryotinia fuckeliana (strain T4)</name>
    <name type="common">Noble rot fungus</name>
    <name type="synonym">Botrytis cinerea</name>
    <dbReference type="NCBI Taxonomy" id="999810"/>
    <lineage>
        <taxon>Eukaryota</taxon>
        <taxon>Fungi</taxon>
        <taxon>Dikarya</taxon>
        <taxon>Ascomycota</taxon>
        <taxon>Pezizomycotina</taxon>
        <taxon>Leotiomycetes</taxon>
        <taxon>Helotiales</taxon>
        <taxon>Sclerotiniaceae</taxon>
        <taxon>Botrytis</taxon>
    </lineage>
</organism>
<reference evidence="2" key="1">
    <citation type="journal article" date="2011" name="PLoS Genet.">
        <title>Genomic analysis of the necrotrophic fungal pathogens Sclerotinia sclerotiorum and Botrytis cinerea.</title>
        <authorList>
            <person name="Amselem J."/>
            <person name="Cuomo C.A."/>
            <person name="van Kan J.A."/>
            <person name="Viaud M."/>
            <person name="Benito E.P."/>
            <person name="Couloux A."/>
            <person name="Coutinho P.M."/>
            <person name="de Vries R.P."/>
            <person name="Dyer P.S."/>
            <person name="Fillinger S."/>
            <person name="Fournier E."/>
            <person name="Gout L."/>
            <person name="Hahn M."/>
            <person name="Kohn L."/>
            <person name="Lapalu N."/>
            <person name="Plummer K.M."/>
            <person name="Pradier J.M."/>
            <person name="Quevillon E."/>
            <person name="Sharon A."/>
            <person name="Simon A."/>
            <person name="ten Have A."/>
            <person name="Tudzynski B."/>
            <person name="Tudzynski P."/>
            <person name="Wincker P."/>
            <person name="Andrew M."/>
            <person name="Anthouard V."/>
            <person name="Beever R.E."/>
            <person name="Beffa R."/>
            <person name="Benoit I."/>
            <person name="Bouzid O."/>
            <person name="Brault B."/>
            <person name="Chen Z."/>
            <person name="Choquer M."/>
            <person name="Collemare J."/>
            <person name="Cotton P."/>
            <person name="Danchin E.G."/>
            <person name="Da Silva C."/>
            <person name="Gautier A."/>
            <person name="Giraud C."/>
            <person name="Giraud T."/>
            <person name="Gonzalez C."/>
            <person name="Grossetete S."/>
            <person name="Guldener U."/>
            <person name="Henrissat B."/>
            <person name="Howlett B.J."/>
            <person name="Kodira C."/>
            <person name="Kretschmer M."/>
            <person name="Lappartient A."/>
            <person name="Leroch M."/>
            <person name="Levis C."/>
            <person name="Mauceli E."/>
            <person name="Neuveglise C."/>
            <person name="Oeser B."/>
            <person name="Pearson M."/>
            <person name="Poulain J."/>
            <person name="Poussereau N."/>
            <person name="Quesneville H."/>
            <person name="Rascle C."/>
            <person name="Schumacher J."/>
            <person name="Segurens B."/>
            <person name="Sexton A."/>
            <person name="Silva E."/>
            <person name="Sirven C."/>
            <person name="Soanes D.M."/>
            <person name="Talbot N.J."/>
            <person name="Templeton M."/>
            <person name="Yandava C."/>
            <person name="Yarden O."/>
            <person name="Zeng Q."/>
            <person name="Rollins J.A."/>
            <person name="Lebrun M.H."/>
            <person name="Dickman M."/>
        </authorList>
    </citation>
    <scope>NUCLEOTIDE SEQUENCE [LARGE SCALE GENOMIC DNA]</scope>
    <source>
        <strain evidence="2">T4</strain>
    </source>
</reference>
<dbReference type="EMBL" id="FQ790351">
    <property type="protein sequence ID" value="CCD54594.1"/>
    <property type="molecule type" value="Genomic_DNA"/>
</dbReference>
<evidence type="ECO:0000313" key="2">
    <source>
        <dbReference type="Proteomes" id="UP000008177"/>
    </source>
</evidence>
<dbReference type="AlphaFoldDB" id="G2YSJ6"/>
<proteinExistence type="predicted"/>
<protein>
    <submittedName>
        <fullName evidence="1">Uncharacterized protein</fullName>
    </submittedName>
</protein>
<gene>
    <name evidence="1" type="ORF">BofuT4_P126420.1</name>
</gene>